<name>A0A3M7IUK0_HORWE</name>
<dbReference type="OrthoDB" id="5387413at2759"/>
<evidence type="ECO:0000313" key="2">
    <source>
        <dbReference type="EMBL" id="RMZ29023.1"/>
    </source>
</evidence>
<dbReference type="AlphaFoldDB" id="A0A3M7IUK0"/>
<feature type="compositionally biased region" description="Basic and acidic residues" evidence="1">
    <location>
        <begin position="286"/>
        <end position="312"/>
    </location>
</feature>
<accession>A0A3M7IUK0</accession>
<dbReference type="VEuPathDB" id="FungiDB:BTJ68_12965"/>
<dbReference type="Proteomes" id="UP000281677">
    <property type="component" value="Unassembled WGS sequence"/>
</dbReference>
<proteinExistence type="predicted"/>
<feature type="compositionally biased region" description="Basic and acidic residues" evidence="1">
    <location>
        <begin position="209"/>
        <end position="238"/>
    </location>
</feature>
<feature type="region of interest" description="Disordered" evidence="1">
    <location>
        <begin position="207"/>
        <end position="312"/>
    </location>
</feature>
<evidence type="ECO:0000313" key="3">
    <source>
        <dbReference type="Proteomes" id="UP000281677"/>
    </source>
</evidence>
<feature type="compositionally biased region" description="Basic and acidic residues" evidence="1">
    <location>
        <begin position="263"/>
        <end position="279"/>
    </location>
</feature>
<comment type="caution">
    <text evidence="2">The sequence shown here is derived from an EMBL/GenBank/DDBJ whole genome shotgun (WGS) entry which is preliminary data.</text>
</comment>
<reference evidence="2 3" key="1">
    <citation type="journal article" date="2018" name="BMC Genomics">
        <title>Genomic evidence for intraspecific hybridization in a clonal and extremely halotolerant yeast.</title>
        <authorList>
            <person name="Gostincar C."/>
            <person name="Stajich J.E."/>
            <person name="Zupancic J."/>
            <person name="Zalar P."/>
            <person name="Gunde-Cimerman N."/>
        </authorList>
    </citation>
    <scope>NUCLEOTIDE SEQUENCE [LARGE SCALE GENOMIC DNA]</scope>
    <source>
        <strain evidence="2 3">EXF-120</strain>
    </source>
</reference>
<dbReference type="EMBL" id="QWIT01000181">
    <property type="protein sequence ID" value="RMZ29023.1"/>
    <property type="molecule type" value="Genomic_DNA"/>
</dbReference>
<evidence type="ECO:0000256" key="1">
    <source>
        <dbReference type="SAM" id="MobiDB-lite"/>
    </source>
</evidence>
<sequence>MDLVSAAMSPQQHLGAGEEGGLMRRYTFTAPDLAFRGCMLVSEIAAAMPSQSRRQYQTVEVKPDNISPKCTHSPSSPGSPKAVRFAPAFKAEPRAPTATEAWSFYHFECHARQCRYCYNPLGVHQQGRQLCTLGHSLAQDVAEHVYHQDGVTYACKKDNHKLVKLEMPADYTQVAQLLSSMDRHIRSAPRKAPVVSYDPNYPITARRPATRDVEESWKEKGEIVIEPGHPRRNTERPKSIQKSKRQPTTVIEDDVQPSLAVQEPERKERRGSLYYEDMRRQRKHAYKVEIREPEKREREGRRRERYKEGYHL</sequence>
<protein>
    <submittedName>
        <fullName evidence="2">Uncharacterized protein</fullName>
    </submittedName>
</protein>
<organism evidence="2 3">
    <name type="scientific">Hortaea werneckii</name>
    <name type="common">Black yeast</name>
    <name type="synonym">Cladosporium werneckii</name>
    <dbReference type="NCBI Taxonomy" id="91943"/>
    <lineage>
        <taxon>Eukaryota</taxon>
        <taxon>Fungi</taxon>
        <taxon>Dikarya</taxon>
        <taxon>Ascomycota</taxon>
        <taxon>Pezizomycotina</taxon>
        <taxon>Dothideomycetes</taxon>
        <taxon>Dothideomycetidae</taxon>
        <taxon>Mycosphaerellales</taxon>
        <taxon>Teratosphaeriaceae</taxon>
        <taxon>Hortaea</taxon>
    </lineage>
</organism>
<gene>
    <name evidence="2" type="ORF">D0859_06891</name>
</gene>